<dbReference type="Gene3D" id="1.25.40.10">
    <property type="entry name" value="Tetratricopeptide repeat domain"/>
    <property type="match status" value="1"/>
</dbReference>
<dbReference type="OrthoDB" id="935812at2"/>
<accession>A0A5D0RC79</accession>
<dbReference type="InterPro" id="IPR050498">
    <property type="entry name" value="Ycf3"/>
</dbReference>
<evidence type="ECO:0000256" key="2">
    <source>
        <dbReference type="ARBA" id="ARBA00022803"/>
    </source>
</evidence>
<comment type="caution">
    <text evidence="4">The sequence shown here is derived from an EMBL/GenBank/DDBJ whole genome shotgun (WGS) entry which is preliminary data.</text>
</comment>
<dbReference type="EMBL" id="VSKK01000001">
    <property type="protein sequence ID" value="TYB78481.1"/>
    <property type="molecule type" value="Genomic_DNA"/>
</dbReference>
<dbReference type="InterPro" id="IPR019734">
    <property type="entry name" value="TPR_rpt"/>
</dbReference>
<organism evidence="4 5">
    <name type="scientific">Bizionia myxarmorum</name>
    <dbReference type="NCBI Taxonomy" id="291186"/>
    <lineage>
        <taxon>Bacteria</taxon>
        <taxon>Pseudomonadati</taxon>
        <taxon>Bacteroidota</taxon>
        <taxon>Flavobacteriia</taxon>
        <taxon>Flavobacteriales</taxon>
        <taxon>Flavobacteriaceae</taxon>
        <taxon>Bizionia</taxon>
    </lineage>
</organism>
<evidence type="ECO:0000313" key="4">
    <source>
        <dbReference type="EMBL" id="TYB78481.1"/>
    </source>
</evidence>
<reference evidence="4 5" key="1">
    <citation type="submission" date="2019-08" db="EMBL/GenBank/DDBJ databases">
        <title>Genomes of Antarctic Bizionia species.</title>
        <authorList>
            <person name="Bowman J.P."/>
        </authorList>
    </citation>
    <scope>NUCLEOTIDE SEQUENCE [LARGE SCALE GENOMIC DNA]</scope>
    <source>
        <strain evidence="4 5">ADA-4</strain>
    </source>
</reference>
<protein>
    <submittedName>
        <fullName evidence="4">Uncharacterized protein</fullName>
    </submittedName>
</protein>
<dbReference type="InterPro" id="IPR011990">
    <property type="entry name" value="TPR-like_helical_dom_sf"/>
</dbReference>
<sequence>MARLLKLSLNICVVFCLFSCKSDREKAEASYSFGVNNFAQGSAGSINGIARAIELDSTYEQAVYELSVAYLKRGLPHKWKEQYDKAIPLDSVTRIPWRGYLYLWFYRDYNKAIADFDASDDLTPNFVNQPQGHSVDYWRGIAYLGLKNYDYSIAYFDKYINQEIEESGEDWVELTAFLYRGIAYYESGDMDKALYNFDKRLEHGRDVSADAKYYKALIAQKAGDLELAEALVDGATEDFKQGYFNNRPYVETLRQIYIEDLQKLKLELNPENA</sequence>
<dbReference type="AlphaFoldDB" id="A0A5D0RC79"/>
<dbReference type="PANTHER" id="PTHR44858">
    <property type="entry name" value="TETRATRICOPEPTIDE REPEAT PROTEIN 6"/>
    <property type="match status" value="1"/>
</dbReference>
<dbReference type="Proteomes" id="UP000323720">
    <property type="component" value="Unassembled WGS sequence"/>
</dbReference>
<gene>
    <name evidence="4" type="ORF">ES674_01495</name>
</gene>
<keyword evidence="1" id="KW-0677">Repeat</keyword>
<keyword evidence="5" id="KW-1185">Reference proteome</keyword>
<proteinExistence type="predicted"/>
<keyword evidence="2 3" id="KW-0802">TPR repeat</keyword>
<dbReference type="PROSITE" id="PS50005">
    <property type="entry name" value="TPR"/>
    <property type="match status" value="1"/>
</dbReference>
<name>A0A5D0RC79_9FLAO</name>
<evidence type="ECO:0000256" key="3">
    <source>
        <dbReference type="PROSITE-ProRule" id="PRU00339"/>
    </source>
</evidence>
<evidence type="ECO:0000256" key="1">
    <source>
        <dbReference type="ARBA" id="ARBA00022737"/>
    </source>
</evidence>
<feature type="repeat" description="TPR" evidence="3">
    <location>
        <begin position="174"/>
        <end position="207"/>
    </location>
</feature>
<evidence type="ECO:0000313" key="5">
    <source>
        <dbReference type="Proteomes" id="UP000323720"/>
    </source>
</evidence>
<dbReference type="SUPFAM" id="SSF48452">
    <property type="entry name" value="TPR-like"/>
    <property type="match status" value="2"/>
</dbReference>
<dbReference type="PANTHER" id="PTHR44858:SF1">
    <property type="entry name" value="UDP-N-ACETYLGLUCOSAMINE--PEPTIDE N-ACETYLGLUCOSAMINYLTRANSFERASE SPINDLY-RELATED"/>
    <property type="match status" value="1"/>
</dbReference>
<dbReference type="RefSeq" id="WP_148402219.1">
    <property type="nucleotide sequence ID" value="NZ_VSKK01000001.1"/>
</dbReference>